<sequence>MGLVTFSATLLRGNLPSIQKPLPTDQRGFADATNESVTDIIAT</sequence>
<keyword evidence="2" id="KW-1185">Reference proteome</keyword>
<accession>A0A0J1BFB2</accession>
<name>A0A0J1BFB2_RHOIS</name>
<protein>
    <submittedName>
        <fullName evidence="1">Uncharacterized protein</fullName>
    </submittedName>
</protein>
<dbReference type="Proteomes" id="UP000036367">
    <property type="component" value="Unassembled WGS sequence"/>
</dbReference>
<reference evidence="1" key="1">
    <citation type="submission" date="2015-05" db="EMBL/GenBank/DDBJ databases">
        <title>Permanent draft genome of Rhodopirellula islandicus K833.</title>
        <authorList>
            <person name="Kizina J."/>
            <person name="Richter M."/>
            <person name="Glockner F.O."/>
            <person name="Harder J."/>
        </authorList>
    </citation>
    <scope>NUCLEOTIDE SEQUENCE [LARGE SCALE GENOMIC DNA]</scope>
    <source>
        <strain evidence="1">K833</strain>
    </source>
</reference>
<organism evidence="1 2">
    <name type="scientific">Rhodopirellula islandica</name>
    <dbReference type="NCBI Taxonomy" id="595434"/>
    <lineage>
        <taxon>Bacteria</taxon>
        <taxon>Pseudomonadati</taxon>
        <taxon>Planctomycetota</taxon>
        <taxon>Planctomycetia</taxon>
        <taxon>Pirellulales</taxon>
        <taxon>Pirellulaceae</taxon>
        <taxon>Rhodopirellula</taxon>
    </lineage>
</organism>
<gene>
    <name evidence="1" type="ORF">RISK_002748</name>
</gene>
<comment type="caution">
    <text evidence="1">The sequence shown here is derived from an EMBL/GenBank/DDBJ whole genome shotgun (WGS) entry which is preliminary data.</text>
</comment>
<evidence type="ECO:0000313" key="2">
    <source>
        <dbReference type="Proteomes" id="UP000036367"/>
    </source>
</evidence>
<evidence type="ECO:0000313" key="1">
    <source>
        <dbReference type="EMBL" id="KLU05257.1"/>
    </source>
</evidence>
<dbReference type="PATRIC" id="fig|595434.4.peg.2618"/>
<dbReference type="STRING" id="595434.RISK_002748"/>
<dbReference type="EMBL" id="LECT01000021">
    <property type="protein sequence ID" value="KLU05257.1"/>
    <property type="molecule type" value="Genomic_DNA"/>
</dbReference>
<dbReference type="AlphaFoldDB" id="A0A0J1BFB2"/>
<proteinExistence type="predicted"/>